<feature type="transmembrane region" description="Helical" evidence="6">
    <location>
        <begin position="45"/>
        <end position="65"/>
    </location>
</feature>
<dbReference type="Pfam" id="PF00877">
    <property type="entry name" value="NLPC_P60"/>
    <property type="match status" value="1"/>
</dbReference>
<feature type="domain" description="SLH" evidence="8">
    <location>
        <begin position="223"/>
        <end position="286"/>
    </location>
</feature>
<comment type="similarity">
    <text evidence="1">Belongs to the peptidase C40 family.</text>
</comment>
<evidence type="ECO:0000256" key="7">
    <source>
        <dbReference type="SAM" id="SignalP"/>
    </source>
</evidence>
<evidence type="ECO:0000256" key="3">
    <source>
        <dbReference type="ARBA" id="ARBA00022729"/>
    </source>
</evidence>
<accession>A0A5D4KFC8</accession>
<dbReference type="InterPro" id="IPR038765">
    <property type="entry name" value="Papain-like_cys_pep_sf"/>
</dbReference>
<dbReference type="Proteomes" id="UP000323317">
    <property type="component" value="Unassembled WGS sequence"/>
</dbReference>
<feature type="domain" description="SLH" evidence="8">
    <location>
        <begin position="164"/>
        <end position="222"/>
    </location>
</feature>
<evidence type="ECO:0000256" key="5">
    <source>
        <dbReference type="ARBA" id="ARBA00022807"/>
    </source>
</evidence>
<feature type="signal peptide" evidence="7">
    <location>
        <begin position="1"/>
        <end position="25"/>
    </location>
</feature>
<proteinExistence type="inferred from homology"/>
<dbReference type="InterPro" id="IPR001119">
    <property type="entry name" value="SLH_dom"/>
</dbReference>
<dbReference type="GO" id="GO:0006508">
    <property type="term" value="P:proteolysis"/>
    <property type="evidence" value="ECO:0007669"/>
    <property type="project" value="UniProtKB-KW"/>
</dbReference>
<feature type="chain" id="PRO_5023013451" evidence="7">
    <location>
        <begin position="26"/>
        <end position="339"/>
    </location>
</feature>
<dbReference type="PROSITE" id="PS51935">
    <property type="entry name" value="NLPC_P60"/>
    <property type="match status" value="1"/>
</dbReference>
<dbReference type="PANTHER" id="PTHR47053:SF1">
    <property type="entry name" value="MUREIN DD-ENDOPEPTIDASE MEPH-RELATED"/>
    <property type="match status" value="1"/>
</dbReference>
<keyword evidence="4 10" id="KW-0378">Hydrolase</keyword>
<evidence type="ECO:0000256" key="2">
    <source>
        <dbReference type="ARBA" id="ARBA00022670"/>
    </source>
</evidence>
<evidence type="ECO:0000313" key="11">
    <source>
        <dbReference type="Proteomes" id="UP000323317"/>
    </source>
</evidence>
<dbReference type="Pfam" id="PF00395">
    <property type="entry name" value="SLH"/>
    <property type="match status" value="3"/>
</dbReference>
<evidence type="ECO:0000259" key="8">
    <source>
        <dbReference type="PROSITE" id="PS51272"/>
    </source>
</evidence>
<feature type="domain" description="SLH" evidence="8">
    <location>
        <begin position="287"/>
        <end position="339"/>
    </location>
</feature>
<protein>
    <submittedName>
        <fullName evidence="10">Hydrolase</fullName>
    </submittedName>
</protein>
<sequence>MRKKILSLLIISTIISLLLSSMTSASSTAGDKVAESAKSYLGTPYVFGGSSPAGFDCSGFILFIYKKFSISLPRTSADQFGSGDKVAKADLKAGDLVFFQNTYKKGISHTGIYIGNNNFISAANGGVQIDSINDPYYWGPKYAGARRVVKEEIVKEAEVVKPLPAGQYYDVPKGFWAFDQISFLGQQGIISGYDISQFKPEQNVSRAEVAKMMSDTFNLTPSTANRFSDVSNNHWAMKYINAVADQGFFVGYGNGTFKPDEPISRGEIATLFTKAFNLTGKESAQQFIDLDENHWAYGDIHTLTASSIAFGYKDSSFQPNREASRSEFAVFLYRAIHTK</sequence>
<organism evidence="10 11">
    <name type="scientific">Rossellomorea vietnamensis</name>
    <dbReference type="NCBI Taxonomy" id="218284"/>
    <lineage>
        <taxon>Bacteria</taxon>
        <taxon>Bacillati</taxon>
        <taxon>Bacillota</taxon>
        <taxon>Bacilli</taxon>
        <taxon>Bacillales</taxon>
        <taxon>Bacillaceae</taxon>
        <taxon>Rossellomorea</taxon>
    </lineage>
</organism>
<keyword evidence="5" id="KW-0788">Thiol protease</keyword>
<keyword evidence="6" id="KW-1133">Transmembrane helix</keyword>
<dbReference type="EMBL" id="VTEH01000004">
    <property type="protein sequence ID" value="TYR76011.1"/>
    <property type="molecule type" value="Genomic_DNA"/>
</dbReference>
<dbReference type="SUPFAM" id="SSF54001">
    <property type="entry name" value="Cysteine proteinases"/>
    <property type="match status" value="1"/>
</dbReference>
<name>A0A5D4KFC8_9BACI</name>
<comment type="caution">
    <text evidence="10">The sequence shown here is derived from an EMBL/GenBank/DDBJ whole genome shotgun (WGS) entry which is preliminary data.</text>
</comment>
<keyword evidence="3 7" id="KW-0732">Signal</keyword>
<dbReference type="GO" id="GO:0008234">
    <property type="term" value="F:cysteine-type peptidase activity"/>
    <property type="evidence" value="ECO:0007669"/>
    <property type="project" value="UniProtKB-KW"/>
</dbReference>
<gene>
    <name evidence="10" type="ORF">FZC79_07610</name>
</gene>
<evidence type="ECO:0000256" key="4">
    <source>
        <dbReference type="ARBA" id="ARBA00022801"/>
    </source>
</evidence>
<evidence type="ECO:0000313" key="10">
    <source>
        <dbReference type="EMBL" id="TYR76011.1"/>
    </source>
</evidence>
<evidence type="ECO:0000256" key="6">
    <source>
        <dbReference type="SAM" id="Phobius"/>
    </source>
</evidence>
<feature type="domain" description="NlpC/P60" evidence="9">
    <location>
        <begin position="27"/>
        <end position="149"/>
    </location>
</feature>
<dbReference type="InterPro" id="IPR000064">
    <property type="entry name" value="NLP_P60_dom"/>
</dbReference>
<keyword evidence="2" id="KW-0645">Protease</keyword>
<dbReference type="RefSeq" id="WP_148946229.1">
    <property type="nucleotide sequence ID" value="NZ_VTEH01000004.1"/>
</dbReference>
<keyword evidence="6" id="KW-0812">Transmembrane</keyword>
<dbReference type="AlphaFoldDB" id="A0A5D4KFC8"/>
<dbReference type="InterPro" id="IPR051202">
    <property type="entry name" value="Peptidase_C40"/>
</dbReference>
<dbReference type="PANTHER" id="PTHR47053">
    <property type="entry name" value="MUREIN DD-ENDOPEPTIDASE MEPH-RELATED"/>
    <property type="match status" value="1"/>
</dbReference>
<reference evidence="10 11" key="1">
    <citation type="submission" date="2019-08" db="EMBL/GenBank/DDBJ databases">
        <title>Bacillus genomes from the desert of Cuatro Cienegas, Coahuila.</title>
        <authorList>
            <person name="Olmedo-Alvarez G."/>
        </authorList>
    </citation>
    <scope>NUCLEOTIDE SEQUENCE [LARGE SCALE GENOMIC DNA]</scope>
    <source>
        <strain evidence="10 11">CH40_1T</strain>
    </source>
</reference>
<evidence type="ECO:0000256" key="1">
    <source>
        <dbReference type="ARBA" id="ARBA00007074"/>
    </source>
</evidence>
<evidence type="ECO:0000259" key="9">
    <source>
        <dbReference type="PROSITE" id="PS51935"/>
    </source>
</evidence>
<keyword evidence="6" id="KW-0472">Membrane</keyword>
<dbReference type="Gene3D" id="3.90.1720.10">
    <property type="entry name" value="endopeptidase domain like (from Nostoc punctiforme)"/>
    <property type="match status" value="1"/>
</dbReference>
<dbReference type="PROSITE" id="PS51272">
    <property type="entry name" value="SLH"/>
    <property type="match status" value="3"/>
</dbReference>